<accession>A0ABX0K6V9</accession>
<dbReference type="EMBL" id="WOSW01000001">
    <property type="protein sequence ID" value="NHO31199.1"/>
    <property type="molecule type" value="Genomic_DNA"/>
</dbReference>
<dbReference type="RefSeq" id="WP_173575775.1">
    <property type="nucleotide sequence ID" value="NZ_WOSW01000001.1"/>
</dbReference>
<comment type="caution">
    <text evidence="1">The sequence shown here is derived from an EMBL/GenBank/DDBJ whole genome shotgun (WGS) entry which is preliminary data.</text>
</comment>
<name>A0ABX0K6V9_9PROT</name>
<proteinExistence type="predicted"/>
<evidence type="ECO:0000313" key="2">
    <source>
        <dbReference type="Proteomes" id="UP000615326"/>
    </source>
</evidence>
<reference evidence="1 2" key="1">
    <citation type="journal article" date="2020" name="Int. J. Syst. Evol. Microbiol.">
        <title>Novel acetic acid bacteria from cider fermentations: Acetobacter conturbans sp. nov. and Acetobacter fallax sp. nov.</title>
        <authorList>
            <person name="Sombolestani A.S."/>
            <person name="Cleenwerck I."/>
            <person name="Cnockaert M."/>
            <person name="Borremans W."/>
            <person name="Wieme A.D."/>
            <person name="De Vuyst L."/>
            <person name="Vandamme P."/>
        </authorList>
    </citation>
    <scope>NUCLEOTIDE SEQUENCE [LARGE SCALE GENOMIC DNA]</scope>
    <source>
        <strain evidence="1 2">LMG 1637</strain>
    </source>
</reference>
<dbReference type="Proteomes" id="UP000615326">
    <property type="component" value="Unassembled WGS sequence"/>
</dbReference>
<protein>
    <submittedName>
        <fullName evidence="1">Uncharacterized protein</fullName>
    </submittedName>
</protein>
<organism evidence="1 2">
    <name type="scientific">Acetobacter fallax</name>
    <dbReference type="NCBI Taxonomy" id="1737473"/>
    <lineage>
        <taxon>Bacteria</taxon>
        <taxon>Pseudomonadati</taxon>
        <taxon>Pseudomonadota</taxon>
        <taxon>Alphaproteobacteria</taxon>
        <taxon>Acetobacterales</taxon>
        <taxon>Acetobacteraceae</taxon>
        <taxon>Acetobacter</taxon>
    </lineage>
</organism>
<sequence>MASRVIEAGVSEDLHWLVSAIEVTTGFSYGSPDGTFSRPDQMRLQPI</sequence>
<keyword evidence="2" id="KW-1185">Reference proteome</keyword>
<evidence type="ECO:0000313" key="1">
    <source>
        <dbReference type="EMBL" id="NHO31199.1"/>
    </source>
</evidence>
<gene>
    <name evidence="1" type="ORF">GOB84_01225</name>
</gene>